<protein>
    <submittedName>
        <fullName evidence="1">Uncharacterized protein</fullName>
    </submittedName>
</protein>
<proteinExistence type="predicted"/>
<accession>A0A0A9KKJ5</accession>
<dbReference type="EMBL" id="GBRH01187812">
    <property type="protein sequence ID" value="JAE10084.1"/>
    <property type="molecule type" value="Transcribed_RNA"/>
</dbReference>
<dbReference type="AlphaFoldDB" id="A0A0A9KKJ5"/>
<name>A0A0A9KKJ5_ARUDO</name>
<reference evidence="1" key="1">
    <citation type="submission" date="2014-09" db="EMBL/GenBank/DDBJ databases">
        <authorList>
            <person name="Magalhaes I.L.F."/>
            <person name="Oliveira U."/>
            <person name="Santos F.R."/>
            <person name="Vidigal T.H.D.A."/>
            <person name="Brescovit A.D."/>
            <person name="Santos A.J."/>
        </authorList>
    </citation>
    <scope>NUCLEOTIDE SEQUENCE</scope>
    <source>
        <tissue evidence="1">Shoot tissue taken approximately 20 cm above the soil surface</tissue>
    </source>
</reference>
<organism evidence="1">
    <name type="scientific">Arundo donax</name>
    <name type="common">Giant reed</name>
    <name type="synonym">Donax arundinaceus</name>
    <dbReference type="NCBI Taxonomy" id="35708"/>
    <lineage>
        <taxon>Eukaryota</taxon>
        <taxon>Viridiplantae</taxon>
        <taxon>Streptophyta</taxon>
        <taxon>Embryophyta</taxon>
        <taxon>Tracheophyta</taxon>
        <taxon>Spermatophyta</taxon>
        <taxon>Magnoliopsida</taxon>
        <taxon>Liliopsida</taxon>
        <taxon>Poales</taxon>
        <taxon>Poaceae</taxon>
        <taxon>PACMAD clade</taxon>
        <taxon>Arundinoideae</taxon>
        <taxon>Arundineae</taxon>
        <taxon>Arundo</taxon>
    </lineage>
</organism>
<evidence type="ECO:0000313" key="1">
    <source>
        <dbReference type="EMBL" id="JAE10084.1"/>
    </source>
</evidence>
<reference evidence="1" key="2">
    <citation type="journal article" date="2015" name="Data Brief">
        <title>Shoot transcriptome of the giant reed, Arundo donax.</title>
        <authorList>
            <person name="Barrero R.A."/>
            <person name="Guerrero F.D."/>
            <person name="Moolhuijzen P."/>
            <person name="Goolsby J.A."/>
            <person name="Tidwell J."/>
            <person name="Bellgard S.E."/>
            <person name="Bellgard M.I."/>
        </authorList>
    </citation>
    <scope>NUCLEOTIDE SEQUENCE</scope>
    <source>
        <tissue evidence="1">Shoot tissue taken approximately 20 cm above the soil surface</tissue>
    </source>
</reference>
<sequence>MAGPTHTLGESHTPTNLFTLSSSLHVKGLTQD</sequence>